<keyword evidence="4" id="KW-1185">Reference proteome</keyword>
<reference evidence="3 4" key="1">
    <citation type="submission" date="2016-04" db="EMBL/GenBank/DDBJ databases">
        <authorList>
            <person name="Chen L."/>
            <person name="Zhuang W."/>
            <person name="Wang G."/>
        </authorList>
    </citation>
    <scope>NUCLEOTIDE SEQUENCE [LARGE SCALE GENOMIC DNA]</scope>
    <source>
        <strain evidence="4">GR20</strain>
    </source>
</reference>
<dbReference type="Proteomes" id="UP000192277">
    <property type="component" value="Unassembled WGS sequence"/>
</dbReference>
<dbReference type="Pfam" id="PF17132">
    <property type="entry name" value="Glyco_hydro_106"/>
    <property type="match status" value="1"/>
</dbReference>
<dbReference type="RefSeq" id="WP_014219725.1">
    <property type="nucleotide sequence ID" value="NZ_LWBO01000005.1"/>
</dbReference>
<dbReference type="GO" id="GO:0016740">
    <property type="term" value="F:transferase activity"/>
    <property type="evidence" value="ECO:0007669"/>
    <property type="project" value="UniProtKB-KW"/>
</dbReference>
<dbReference type="SUPFAM" id="SSF49785">
    <property type="entry name" value="Galactose-binding domain-like"/>
    <property type="match status" value="1"/>
</dbReference>
<protein>
    <submittedName>
        <fullName evidence="3">Glycosyl transferase family 2</fullName>
    </submittedName>
</protein>
<keyword evidence="3" id="KW-0808">Transferase</keyword>
<keyword evidence="1" id="KW-0732">Signal</keyword>
<dbReference type="NCBIfam" id="NF045579">
    <property type="entry name" value="rhamnoside_JR"/>
    <property type="match status" value="1"/>
</dbReference>
<sequence>MDRRKFIALTSLTTAHLATAKAGIVKWTPGIGGIPTITTLKEKFLSPGQEFQPGCYWWWFNGLMDKEGITRDLEEYKAKGMGEVLMINSADGLGGAKVPQGARFLSPEWRELYRFALKEANRLGIKFGVNMSSGWCMGGPWIPPQHSCRWFLQSKITVKGPQKFSGKLPLPGNRDGYDNLVNAPGWKEYIDLPLEKLDYRDTAVVAIPSAADNNPLRTDKRSTLFIAKTNRKDASNFIKANDVMGPVSTPWEVMPGDQPIPVDKVIDLTGKLNADGQLDWDVPAGEWTIVRTGHRMTGSKVMIAQPEASGLSVDWLSHTGVDLQFENLGKVLVQEAGEYAGKTLKYFCDDSFEDGFPNWTEDIIPQFKKYRGYDPTPYLPVLNGFIIGSVEISDRFLNDYRKTIGDCLADEHYKHFADLCHQNGLQVQNEAAGPSRSGTMCMDALKNLGRSDMPQGEFWLGGKHDEEGGLDEKLGYGVVRLEQGQNKVTKMVTSAAHIYGKKTASAESFTSFRHWYDYPGNMKQAADRAFCEGINRFLFHTSTATRPKDGKPGIEYGAGTHFNPNVTWWNQSGPFLDYISRCQYLLQQGLFVADILYYNGDITPNIVLPKHVDPSAGKGYDYDVCNEEVLLTRISVKNGKLVLPDGMSYHLLVLRGNTNMPVAVLQKLKELVLAGATIVGPKPEKDSGLKDYPQCDARVQELAASIWGKCDGKSIKQNTLGKGKIYWNVSLQEILKEKKVGPDFIYDNNNAFIDFIHRSIGDTEVYFVANRNKREEQMNCRFRINGRQPEIWDATTGETIPVNVSTQADGYTSIPLQFAPFQSWFIVFKKATLQKQPVAKKAAANFLSYSPVQELTGGWAVHFDTAWGGPASVEFPALEDWTKRPEEGIKYYSGKAVYEKRFDATGIQPGSRYFLETGVVHNIAEIKLNGKALGILWTAPWRVEVTGLLQQTGNVLEIIVVNCWPNRLIGDAALPAEKRLTHTNIVFKPDAPLMPSGLLGPVVITKGQ</sequence>
<dbReference type="EMBL" id="LWBO01000005">
    <property type="protein sequence ID" value="OQP51570.1"/>
    <property type="molecule type" value="Genomic_DNA"/>
</dbReference>
<dbReference type="Gene3D" id="2.60.120.260">
    <property type="entry name" value="Galactose-binding domain-like"/>
    <property type="match status" value="1"/>
</dbReference>
<accession>A0ABX3P0C3</accession>
<dbReference type="InterPro" id="IPR008979">
    <property type="entry name" value="Galactose-bd-like_sf"/>
</dbReference>
<evidence type="ECO:0000256" key="1">
    <source>
        <dbReference type="ARBA" id="ARBA00022729"/>
    </source>
</evidence>
<evidence type="ECO:0000256" key="2">
    <source>
        <dbReference type="ARBA" id="ARBA00022801"/>
    </source>
</evidence>
<organism evidence="3 4">
    <name type="scientific">Niastella koreensis</name>
    <dbReference type="NCBI Taxonomy" id="354356"/>
    <lineage>
        <taxon>Bacteria</taxon>
        <taxon>Pseudomonadati</taxon>
        <taxon>Bacteroidota</taxon>
        <taxon>Chitinophagia</taxon>
        <taxon>Chitinophagales</taxon>
        <taxon>Chitinophagaceae</taxon>
        <taxon>Niastella</taxon>
    </lineage>
</organism>
<dbReference type="PANTHER" id="PTHR43817:SF1">
    <property type="entry name" value="HYDROLASE, FAMILY 43, PUTATIVE (AFU_ORTHOLOGUE AFUA_3G01660)-RELATED"/>
    <property type="match status" value="1"/>
</dbReference>
<comment type="caution">
    <text evidence="3">The sequence shown here is derived from an EMBL/GenBank/DDBJ whole genome shotgun (WGS) entry which is preliminary data.</text>
</comment>
<evidence type="ECO:0000313" key="3">
    <source>
        <dbReference type="EMBL" id="OQP51570.1"/>
    </source>
</evidence>
<proteinExistence type="predicted"/>
<dbReference type="PANTHER" id="PTHR43817">
    <property type="entry name" value="GLYCOSYL HYDROLASE"/>
    <property type="match status" value="1"/>
</dbReference>
<name>A0ABX3P0C3_9BACT</name>
<gene>
    <name evidence="3" type="ORF">A4D02_26005</name>
</gene>
<evidence type="ECO:0000313" key="4">
    <source>
        <dbReference type="Proteomes" id="UP000192277"/>
    </source>
</evidence>
<keyword evidence="2" id="KW-0378">Hydrolase</keyword>